<feature type="repeat" description="ANK" evidence="3">
    <location>
        <begin position="159"/>
        <end position="191"/>
    </location>
</feature>
<evidence type="ECO:0000313" key="5">
    <source>
        <dbReference type="Proteomes" id="UP000663090"/>
    </source>
</evidence>
<keyword evidence="1" id="KW-0677">Repeat</keyword>
<dbReference type="RefSeq" id="WP_206714360.1">
    <property type="nucleotide sequence ID" value="NZ_CP071091.1"/>
</dbReference>
<evidence type="ECO:0000313" key="4">
    <source>
        <dbReference type="EMBL" id="QSQ12639.1"/>
    </source>
</evidence>
<dbReference type="PROSITE" id="PS50297">
    <property type="entry name" value="ANK_REP_REGION"/>
    <property type="match status" value="1"/>
</dbReference>
<gene>
    <name evidence="4" type="ORF">JY572_30390</name>
</gene>
<organism evidence="4 5">
    <name type="scientific">Myxococcus landrumensis</name>
    <dbReference type="NCBI Taxonomy" id="2813577"/>
    <lineage>
        <taxon>Bacteria</taxon>
        <taxon>Pseudomonadati</taxon>
        <taxon>Myxococcota</taxon>
        <taxon>Myxococcia</taxon>
        <taxon>Myxococcales</taxon>
        <taxon>Cystobacterineae</taxon>
        <taxon>Myxococcaceae</taxon>
        <taxon>Myxococcus</taxon>
    </lineage>
</organism>
<dbReference type="SMART" id="SM00248">
    <property type="entry name" value="ANK"/>
    <property type="match status" value="3"/>
</dbReference>
<keyword evidence="2 3" id="KW-0040">ANK repeat</keyword>
<dbReference type="PROSITE" id="PS50088">
    <property type="entry name" value="ANK_REPEAT"/>
    <property type="match status" value="1"/>
</dbReference>
<dbReference type="InterPro" id="IPR050745">
    <property type="entry name" value="Multifunctional_regulatory"/>
</dbReference>
<keyword evidence="5" id="KW-1185">Reference proteome</keyword>
<protein>
    <submittedName>
        <fullName evidence="4">Ankyrin repeat domain-containing protein</fullName>
    </submittedName>
</protein>
<dbReference type="InterPro" id="IPR036770">
    <property type="entry name" value="Ankyrin_rpt-contain_sf"/>
</dbReference>
<dbReference type="SUPFAM" id="SSF48403">
    <property type="entry name" value="Ankyrin repeat"/>
    <property type="match status" value="1"/>
</dbReference>
<name>A0ABX7N2H9_9BACT</name>
<accession>A0ABX7N2H9</accession>
<evidence type="ECO:0000256" key="3">
    <source>
        <dbReference type="PROSITE-ProRule" id="PRU00023"/>
    </source>
</evidence>
<dbReference type="PANTHER" id="PTHR24189:SF50">
    <property type="entry name" value="ANKYRIN REPEAT AND SOCS BOX PROTEIN 2"/>
    <property type="match status" value="1"/>
</dbReference>
<dbReference type="InterPro" id="IPR002110">
    <property type="entry name" value="Ankyrin_rpt"/>
</dbReference>
<dbReference type="Proteomes" id="UP000663090">
    <property type="component" value="Chromosome"/>
</dbReference>
<sequence>MSGTSDEATKGLLALCKAKQHQKVDVGAEAMKRWVAEGADVNARGEFGATVLQLALGWPYSTGGTPPDIDGIRALIEAGADVNARDPHGRTPLLYAIHSSPAPETEARVSEIVQLLKAAGARIPSDVKDQHGGAFAWTSEALYREILDGGAAIDGRDEGDKTPLHRMAGRGAPDIVKLLLERGAEVNAIDGLGLTPLGVALRTKEEVWVAHNKRTPGFNATIALLEAAGGKPHVPFTRSDDVFAPFPVDPDALTQALAGQKLDLTHPAASAQEVATDLCGYGEPEKTFAKLAALRDALGAEPRKVRIQGPLDLHRVFFHHGDLEVDGDLSIYKPFAVTGNVTVHGVVTDSANDSLVAILGNLKCHGLYTDCEFSVQGDIEARDVVLGYYNDHILAANTIKAKVVIEDDHAFMANVESPHYFDMDTYSQGHGEGVSERLQALFVDSVFKQREEGEDEEEPTRLDRGELFDRISKGLPVFRE</sequence>
<evidence type="ECO:0000256" key="2">
    <source>
        <dbReference type="ARBA" id="ARBA00023043"/>
    </source>
</evidence>
<dbReference type="EMBL" id="CP071091">
    <property type="protein sequence ID" value="QSQ12639.1"/>
    <property type="molecule type" value="Genomic_DNA"/>
</dbReference>
<evidence type="ECO:0000256" key="1">
    <source>
        <dbReference type="ARBA" id="ARBA00022737"/>
    </source>
</evidence>
<proteinExistence type="predicted"/>
<reference evidence="4 5" key="1">
    <citation type="submission" date="2021-02" db="EMBL/GenBank/DDBJ databases">
        <title>De Novo genome assembly of isolated myxobacteria.</title>
        <authorList>
            <person name="Stevens D.C."/>
        </authorList>
    </citation>
    <scope>NUCLEOTIDE SEQUENCE [LARGE SCALE GENOMIC DNA]</scope>
    <source>
        <strain evidence="4 5">SCHIC003</strain>
    </source>
</reference>
<dbReference type="PANTHER" id="PTHR24189">
    <property type="entry name" value="MYOTROPHIN"/>
    <property type="match status" value="1"/>
</dbReference>
<dbReference type="Gene3D" id="1.25.40.20">
    <property type="entry name" value="Ankyrin repeat-containing domain"/>
    <property type="match status" value="2"/>
</dbReference>
<dbReference type="Pfam" id="PF13857">
    <property type="entry name" value="Ank_5"/>
    <property type="match status" value="1"/>
</dbReference>